<dbReference type="Pfam" id="PF01490">
    <property type="entry name" value="Aa_trans"/>
    <property type="match status" value="1"/>
</dbReference>
<evidence type="ECO:0000256" key="6">
    <source>
        <dbReference type="ARBA" id="ARBA00038166"/>
    </source>
</evidence>
<keyword evidence="3 7" id="KW-1133">Transmembrane helix</keyword>
<keyword evidence="5" id="KW-0325">Glycoprotein</keyword>
<evidence type="ECO:0000256" key="4">
    <source>
        <dbReference type="ARBA" id="ARBA00023136"/>
    </source>
</evidence>
<dbReference type="KEGG" id="tca:656216"/>
<feature type="transmembrane region" description="Helical" evidence="7">
    <location>
        <begin position="450"/>
        <end position="474"/>
    </location>
</feature>
<dbReference type="GO" id="GO:0016020">
    <property type="term" value="C:membrane"/>
    <property type="evidence" value="ECO:0007669"/>
    <property type="project" value="UniProtKB-SubCell"/>
</dbReference>
<evidence type="ECO:0000256" key="7">
    <source>
        <dbReference type="SAM" id="Phobius"/>
    </source>
</evidence>
<dbReference type="eggNOG" id="KOG3832">
    <property type="taxonomic scope" value="Eukaryota"/>
</dbReference>
<sequence>MADEYSSWVGLIYVFNLIVGTGALTLPSVFAGAGWLLSTILVSLLALVSFITVTFVIETMACANATVHWRRVQSHKTDESEVPADSDSEPENTTEETAIMSINRRRKRYYNLNTKVELGEMAKLYFNKFGQLLFYVSLCIYLYGDLAIYATAVSKTIVDLTCKSYNNDTEDYSTKCSDSLNVAKIDMYRIFVAIFALSVGPFTYFKVQKTKYLQIVTTALRWSAFVIMITLACIRLSKNGQEGHPDLVHLSGVPSLIGSSIYSFMCHHSVPGLIAPFANKQHVIRQIGLDYLSICCFYLLLAMTGSFAFETLDDLYTLNFIPTESDDSGVFMEVIKYFLGAFPLFTLSTSFPIIAITLQNNLKSLFLDINVMERYNFFVRRLAFPTLAVVPPIVVAFSTHNLRTLVAFTGSYAGVLIQYIIPACLVYFARQHCARNIGNYDNKYSSPFRHVFWFTFVIGWSIFCVIFVTANFIMQEIHTK</sequence>
<dbReference type="EMBL" id="KQ971327">
    <property type="protein sequence ID" value="EEZ99619.1"/>
    <property type="molecule type" value="Genomic_DNA"/>
</dbReference>
<dbReference type="HOGENOM" id="CLU_025541_1_0_1"/>
<evidence type="ECO:0000256" key="1">
    <source>
        <dbReference type="ARBA" id="ARBA00004141"/>
    </source>
</evidence>
<feature type="transmembrane region" description="Helical" evidence="7">
    <location>
        <begin position="257"/>
        <end position="277"/>
    </location>
</feature>
<dbReference type="Proteomes" id="UP000007266">
    <property type="component" value="Linkage group 3"/>
</dbReference>
<dbReference type="Gene3D" id="1.20.1740.10">
    <property type="entry name" value="Amino acid/polyamine transporter I"/>
    <property type="match status" value="1"/>
</dbReference>
<evidence type="ECO:0000256" key="3">
    <source>
        <dbReference type="ARBA" id="ARBA00022989"/>
    </source>
</evidence>
<protein>
    <submittedName>
        <fullName evidence="9">Transmembrane protein 104 homolog-like Protein</fullName>
    </submittedName>
</protein>
<evidence type="ECO:0000313" key="9">
    <source>
        <dbReference type="EMBL" id="EEZ99619.1"/>
    </source>
</evidence>
<dbReference type="InterPro" id="IPR013057">
    <property type="entry name" value="AA_transpt_TM"/>
</dbReference>
<feature type="transmembrane region" description="Helical" evidence="7">
    <location>
        <begin position="337"/>
        <end position="358"/>
    </location>
</feature>
<evidence type="ECO:0000256" key="5">
    <source>
        <dbReference type="ARBA" id="ARBA00023180"/>
    </source>
</evidence>
<feature type="transmembrane region" description="Helical" evidence="7">
    <location>
        <begin position="219"/>
        <end position="237"/>
    </location>
</feature>
<reference evidence="9 10" key="2">
    <citation type="journal article" date="2010" name="Nucleic Acids Res.">
        <title>BeetleBase in 2010: revisions to provide comprehensive genomic information for Tribolium castaneum.</title>
        <authorList>
            <person name="Kim H.S."/>
            <person name="Murphy T."/>
            <person name="Xia J."/>
            <person name="Caragea D."/>
            <person name="Park Y."/>
            <person name="Beeman R.W."/>
            <person name="Lorenzen M.D."/>
            <person name="Butcher S."/>
            <person name="Manak J.R."/>
            <person name="Brown S.J."/>
        </authorList>
    </citation>
    <scope>GENOME REANNOTATION</scope>
    <source>
        <strain evidence="9 10">Georgia GA2</strain>
    </source>
</reference>
<accession>D6WGR5</accession>
<dbReference type="AlphaFoldDB" id="D6WGR5"/>
<keyword evidence="2 7" id="KW-0812">Transmembrane</keyword>
<proteinExistence type="inferred from homology"/>
<gene>
    <name evidence="9" type="primary">AUGUSTUS-3.0.2_02137</name>
    <name evidence="9" type="ORF">TcasGA2_TC002137</name>
</gene>
<dbReference type="PANTHER" id="PTHR16189:SF0">
    <property type="entry name" value="TRANSMEMBRANE PROTEIN 104"/>
    <property type="match status" value="1"/>
</dbReference>
<feature type="domain" description="Amino acid transporter transmembrane" evidence="8">
    <location>
        <begin position="119"/>
        <end position="440"/>
    </location>
</feature>
<evidence type="ECO:0000256" key="2">
    <source>
        <dbReference type="ARBA" id="ARBA00022692"/>
    </source>
</evidence>
<feature type="transmembrane region" description="Helical" evidence="7">
    <location>
        <begin position="132"/>
        <end position="150"/>
    </location>
</feature>
<evidence type="ECO:0000259" key="8">
    <source>
        <dbReference type="Pfam" id="PF01490"/>
    </source>
</evidence>
<feature type="transmembrane region" description="Helical" evidence="7">
    <location>
        <begin position="7"/>
        <end position="29"/>
    </location>
</feature>
<feature type="transmembrane region" description="Helical" evidence="7">
    <location>
        <begin position="289"/>
        <end position="309"/>
    </location>
</feature>
<dbReference type="OMA" id="GHREGHP"/>
<feature type="transmembrane region" description="Helical" evidence="7">
    <location>
        <begin position="187"/>
        <end position="207"/>
    </location>
</feature>
<feature type="transmembrane region" description="Helical" evidence="7">
    <location>
        <begin position="35"/>
        <end position="57"/>
    </location>
</feature>
<feature type="transmembrane region" description="Helical" evidence="7">
    <location>
        <begin position="405"/>
        <end position="429"/>
    </location>
</feature>
<keyword evidence="10" id="KW-1185">Reference proteome</keyword>
<dbReference type="PhylomeDB" id="D6WGR5"/>
<organism evidence="9 10">
    <name type="scientific">Tribolium castaneum</name>
    <name type="common">Red flour beetle</name>
    <dbReference type="NCBI Taxonomy" id="7070"/>
    <lineage>
        <taxon>Eukaryota</taxon>
        <taxon>Metazoa</taxon>
        <taxon>Ecdysozoa</taxon>
        <taxon>Arthropoda</taxon>
        <taxon>Hexapoda</taxon>
        <taxon>Insecta</taxon>
        <taxon>Pterygota</taxon>
        <taxon>Neoptera</taxon>
        <taxon>Endopterygota</taxon>
        <taxon>Coleoptera</taxon>
        <taxon>Polyphaga</taxon>
        <taxon>Cucujiformia</taxon>
        <taxon>Tenebrionidae</taxon>
        <taxon>Tenebrionidae incertae sedis</taxon>
        <taxon>Tribolium</taxon>
    </lineage>
</organism>
<reference evidence="9 10" key="1">
    <citation type="journal article" date="2008" name="Nature">
        <title>The genome of the model beetle and pest Tribolium castaneum.</title>
        <authorList>
            <consortium name="Tribolium Genome Sequencing Consortium"/>
            <person name="Richards S."/>
            <person name="Gibbs R.A."/>
            <person name="Weinstock G.M."/>
            <person name="Brown S.J."/>
            <person name="Denell R."/>
            <person name="Beeman R.W."/>
            <person name="Gibbs R."/>
            <person name="Beeman R.W."/>
            <person name="Brown S.J."/>
            <person name="Bucher G."/>
            <person name="Friedrich M."/>
            <person name="Grimmelikhuijzen C.J."/>
            <person name="Klingler M."/>
            <person name="Lorenzen M."/>
            <person name="Richards S."/>
            <person name="Roth S."/>
            <person name="Schroder R."/>
            <person name="Tautz D."/>
            <person name="Zdobnov E.M."/>
            <person name="Muzny D."/>
            <person name="Gibbs R.A."/>
            <person name="Weinstock G.M."/>
            <person name="Attaway T."/>
            <person name="Bell S."/>
            <person name="Buhay C.J."/>
            <person name="Chandrabose M.N."/>
            <person name="Chavez D."/>
            <person name="Clerk-Blankenburg K.P."/>
            <person name="Cree A."/>
            <person name="Dao M."/>
            <person name="Davis C."/>
            <person name="Chacko J."/>
            <person name="Dinh H."/>
            <person name="Dugan-Rocha S."/>
            <person name="Fowler G."/>
            <person name="Garner T.T."/>
            <person name="Garnes J."/>
            <person name="Gnirke A."/>
            <person name="Hawes A."/>
            <person name="Hernandez J."/>
            <person name="Hines S."/>
            <person name="Holder M."/>
            <person name="Hume J."/>
            <person name="Jhangiani S.N."/>
            <person name="Joshi V."/>
            <person name="Khan Z.M."/>
            <person name="Jackson L."/>
            <person name="Kovar C."/>
            <person name="Kowis A."/>
            <person name="Lee S."/>
            <person name="Lewis L.R."/>
            <person name="Margolis J."/>
            <person name="Morgan M."/>
            <person name="Nazareth L.V."/>
            <person name="Nguyen N."/>
            <person name="Okwuonu G."/>
            <person name="Parker D."/>
            <person name="Richards S."/>
            <person name="Ruiz S.J."/>
            <person name="Santibanez J."/>
            <person name="Savard J."/>
            <person name="Scherer S.E."/>
            <person name="Schneider B."/>
            <person name="Sodergren E."/>
            <person name="Tautz D."/>
            <person name="Vattahil S."/>
            <person name="Villasana D."/>
            <person name="White C.S."/>
            <person name="Wright R."/>
            <person name="Park Y."/>
            <person name="Beeman R.W."/>
            <person name="Lord J."/>
            <person name="Oppert B."/>
            <person name="Lorenzen M."/>
            <person name="Brown S."/>
            <person name="Wang L."/>
            <person name="Savard J."/>
            <person name="Tautz D."/>
            <person name="Richards S."/>
            <person name="Weinstock G."/>
            <person name="Gibbs R.A."/>
            <person name="Liu Y."/>
            <person name="Worley K."/>
            <person name="Weinstock G."/>
            <person name="Elsik C.G."/>
            <person name="Reese J.T."/>
            <person name="Elhaik E."/>
            <person name="Landan G."/>
            <person name="Graur D."/>
            <person name="Arensburger P."/>
            <person name="Atkinson P."/>
            <person name="Beeman R.W."/>
            <person name="Beidler J."/>
            <person name="Brown S.J."/>
            <person name="Demuth J.P."/>
            <person name="Drury D.W."/>
            <person name="Du Y.Z."/>
            <person name="Fujiwara H."/>
            <person name="Lorenzen M."/>
            <person name="Maselli V."/>
            <person name="Osanai M."/>
            <person name="Park Y."/>
            <person name="Robertson H.M."/>
            <person name="Tu Z."/>
            <person name="Wang J.J."/>
            <person name="Wang S."/>
            <person name="Richards S."/>
            <person name="Song H."/>
            <person name="Zhang L."/>
            <person name="Sodergren E."/>
            <person name="Werner D."/>
            <person name="Stanke M."/>
            <person name="Morgenstern B."/>
            <person name="Solovyev V."/>
            <person name="Kosarev P."/>
            <person name="Brown G."/>
            <person name="Chen H.C."/>
            <person name="Ermolaeva O."/>
            <person name="Hlavina W."/>
            <person name="Kapustin Y."/>
            <person name="Kiryutin B."/>
            <person name="Kitts P."/>
            <person name="Maglott D."/>
            <person name="Pruitt K."/>
            <person name="Sapojnikov V."/>
            <person name="Souvorov A."/>
            <person name="Mackey A.J."/>
            <person name="Waterhouse R.M."/>
            <person name="Wyder S."/>
            <person name="Zdobnov E.M."/>
            <person name="Zdobnov E.M."/>
            <person name="Wyder S."/>
            <person name="Kriventseva E.V."/>
            <person name="Kadowaki T."/>
            <person name="Bork P."/>
            <person name="Aranda M."/>
            <person name="Bao R."/>
            <person name="Beermann A."/>
            <person name="Berns N."/>
            <person name="Bolognesi R."/>
            <person name="Bonneton F."/>
            <person name="Bopp D."/>
            <person name="Brown S.J."/>
            <person name="Bucher G."/>
            <person name="Butts T."/>
            <person name="Chaumot A."/>
            <person name="Denell R.E."/>
            <person name="Ferrier D.E."/>
            <person name="Friedrich M."/>
            <person name="Gordon C.M."/>
            <person name="Jindra M."/>
            <person name="Klingler M."/>
            <person name="Lan Q."/>
            <person name="Lattorff H.M."/>
            <person name="Laudet V."/>
            <person name="von Levetsow C."/>
            <person name="Liu Z."/>
            <person name="Lutz R."/>
            <person name="Lynch J.A."/>
            <person name="da Fonseca R.N."/>
            <person name="Posnien N."/>
            <person name="Reuter R."/>
            <person name="Roth S."/>
            <person name="Savard J."/>
            <person name="Schinko J.B."/>
            <person name="Schmitt C."/>
            <person name="Schoppmeier M."/>
            <person name="Schroder R."/>
            <person name="Shippy T.D."/>
            <person name="Simonnet F."/>
            <person name="Marques-Souza H."/>
            <person name="Tautz D."/>
            <person name="Tomoyasu Y."/>
            <person name="Trauner J."/>
            <person name="Van der Zee M."/>
            <person name="Vervoort M."/>
            <person name="Wittkopp N."/>
            <person name="Wimmer E.A."/>
            <person name="Yang X."/>
            <person name="Jones A.K."/>
            <person name="Sattelle D.B."/>
            <person name="Ebert P.R."/>
            <person name="Nelson D."/>
            <person name="Scott J.G."/>
            <person name="Beeman R.W."/>
            <person name="Muthukrishnan S."/>
            <person name="Kramer K.J."/>
            <person name="Arakane Y."/>
            <person name="Beeman R.W."/>
            <person name="Zhu Q."/>
            <person name="Hogenkamp D."/>
            <person name="Dixit R."/>
            <person name="Oppert B."/>
            <person name="Jiang H."/>
            <person name="Zou Z."/>
            <person name="Marshall J."/>
            <person name="Elpidina E."/>
            <person name="Vinokurov K."/>
            <person name="Oppert C."/>
            <person name="Zou Z."/>
            <person name="Evans J."/>
            <person name="Lu Z."/>
            <person name="Zhao P."/>
            <person name="Sumathipala N."/>
            <person name="Altincicek B."/>
            <person name="Vilcinskas A."/>
            <person name="Williams M."/>
            <person name="Hultmark D."/>
            <person name="Hetru C."/>
            <person name="Jiang H."/>
            <person name="Grimmelikhuijzen C.J."/>
            <person name="Hauser F."/>
            <person name="Cazzamali G."/>
            <person name="Williamson M."/>
            <person name="Park Y."/>
            <person name="Li B."/>
            <person name="Tanaka Y."/>
            <person name="Predel R."/>
            <person name="Neupert S."/>
            <person name="Schachtner J."/>
            <person name="Verleyen P."/>
            <person name="Raible F."/>
            <person name="Bork P."/>
            <person name="Friedrich M."/>
            <person name="Walden K.K."/>
            <person name="Robertson H.M."/>
            <person name="Angeli S."/>
            <person name="Foret S."/>
            <person name="Bucher G."/>
            <person name="Schuetz S."/>
            <person name="Maleszka R."/>
            <person name="Wimmer E.A."/>
            <person name="Beeman R.W."/>
            <person name="Lorenzen M."/>
            <person name="Tomoyasu Y."/>
            <person name="Miller S.C."/>
            <person name="Grossmann D."/>
            <person name="Bucher G."/>
        </authorList>
    </citation>
    <scope>NUCLEOTIDE SEQUENCE [LARGE SCALE GENOMIC DNA]</scope>
    <source>
        <strain evidence="9 10">Georgia GA2</strain>
    </source>
</reference>
<dbReference type="PANTHER" id="PTHR16189">
    <property type="entry name" value="TRANSMEMBRANE PROTEIN 104-RELATED"/>
    <property type="match status" value="1"/>
</dbReference>
<name>D6WGR5_TRICA</name>
<keyword evidence="4 7" id="KW-0472">Membrane</keyword>
<feature type="transmembrane region" description="Helical" evidence="7">
    <location>
        <begin position="378"/>
        <end position="399"/>
    </location>
</feature>
<dbReference type="OrthoDB" id="294541at2759"/>
<comment type="subcellular location">
    <subcellularLocation>
        <location evidence="1">Membrane</location>
        <topology evidence="1">Multi-pass membrane protein</topology>
    </subcellularLocation>
</comment>
<comment type="similarity">
    <text evidence="6">Belongs to the TMEM104 family.</text>
</comment>
<evidence type="ECO:0000313" key="10">
    <source>
        <dbReference type="Proteomes" id="UP000007266"/>
    </source>
</evidence>